<evidence type="ECO:0000256" key="3">
    <source>
        <dbReference type="ARBA" id="ARBA00022723"/>
    </source>
</evidence>
<reference evidence="9 10" key="1">
    <citation type="journal article" date="2016" name="Nat. Commun.">
        <title>Thousands of microbial genomes shed light on interconnected biogeochemical processes in an aquifer system.</title>
        <authorList>
            <person name="Anantharaman K."/>
            <person name="Brown C.T."/>
            <person name="Hug L.A."/>
            <person name="Sharon I."/>
            <person name="Castelle C.J."/>
            <person name="Probst A.J."/>
            <person name="Thomas B.C."/>
            <person name="Singh A."/>
            <person name="Wilkins M.J."/>
            <person name="Karaoz U."/>
            <person name="Brodie E.L."/>
            <person name="Williams K.H."/>
            <person name="Hubbard S.S."/>
            <person name="Banfield J.F."/>
        </authorList>
    </citation>
    <scope>NUCLEOTIDE SEQUENCE [LARGE SCALE GENOMIC DNA]</scope>
</reference>
<comment type="catalytic activity">
    <reaction evidence="1">
        <text>beta-D-fructose 1,6-bisphosphate + H2O = beta-D-fructose 6-phosphate + phosphate</text>
        <dbReference type="Rhea" id="RHEA:11064"/>
        <dbReference type="ChEBI" id="CHEBI:15377"/>
        <dbReference type="ChEBI" id="CHEBI:32966"/>
        <dbReference type="ChEBI" id="CHEBI:43474"/>
        <dbReference type="ChEBI" id="CHEBI:57634"/>
        <dbReference type="EC" id="3.1.3.11"/>
    </reaction>
</comment>
<comment type="caution">
    <text evidence="9">The sequence shown here is derived from an EMBL/GenBank/DDBJ whole genome shotgun (WGS) entry which is preliminary data.</text>
</comment>
<protein>
    <recommendedName>
        <fullName evidence="7">Fructose-1,6-bisphosphatase</fullName>
    </recommendedName>
</protein>
<dbReference type="GO" id="GO:0006094">
    <property type="term" value="P:gluconeogenesis"/>
    <property type="evidence" value="ECO:0007669"/>
    <property type="project" value="InterPro"/>
</dbReference>
<dbReference type="NCBIfam" id="TIGR00330">
    <property type="entry name" value="glpX"/>
    <property type="match status" value="1"/>
</dbReference>
<accession>A0A1G2B4M3</accession>
<feature type="binding site" evidence="8">
    <location>
        <position position="57"/>
    </location>
    <ligand>
        <name>Mn(2+)</name>
        <dbReference type="ChEBI" id="CHEBI:29035"/>
        <label>1</label>
    </ligand>
</feature>
<evidence type="ECO:0000256" key="5">
    <source>
        <dbReference type="ARBA" id="ARBA00023211"/>
    </source>
</evidence>
<feature type="binding site" evidence="8">
    <location>
        <position position="212"/>
    </location>
    <ligand>
        <name>Mn(2+)</name>
        <dbReference type="ChEBI" id="CHEBI:29035"/>
        <label>2</label>
    </ligand>
</feature>
<dbReference type="InterPro" id="IPR004464">
    <property type="entry name" value="FBPase_class-2/SBPase"/>
</dbReference>
<feature type="binding site" evidence="8">
    <location>
        <position position="84"/>
    </location>
    <ligand>
        <name>Mn(2+)</name>
        <dbReference type="ChEBI" id="CHEBI:29035"/>
        <label>2</label>
    </ligand>
</feature>
<evidence type="ECO:0000256" key="4">
    <source>
        <dbReference type="ARBA" id="ARBA00022801"/>
    </source>
</evidence>
<evidence type="ECO:0000256" key="8">
    <source>
        <dbReference type="PIRSR" id="PIRSR004532-1"/>
    </source>
</evidence>
<dbReference type="GO" id="GO:0005829">
    <property type="term" value="C:cytosol"/>
    <property type="evidence" value="ECO:0007669"/>
    <property type="project" value="TreeGrafter"/>
</dbReference>
<dbReference type="CDD" id="cd01516">
    <property type="entry name" value="FBPase_glpX"/>
    <property type="match status" value="1"/>
</dbReference>
<proteinExistence type="inferred from homology"/>
<keyword evidence="5 8" id="KW-0464">Manganese</keyword>
<organism evidence="9 10">
    <name type="scientific">Candidatus Kerfeldbacteria bacterium RIFCSPLOWO2_01_FULL_48_11</name>
    <dbReference type="NCBI Taxonomy" id="1798543"/>
    <lineage>
        <taxon>Bacteria</taxon>
        <taxon>Candidatus Kerfeldiibacteriota</taxon>
    </lineage>
</organism>
<evidence type="ECO:0000256" key="1">
    <source>
        <dbReference type="ARBA" id="ARBA00001273"/>
    </source>
</evidence>
<feature type="binding site" evidence="8">
    <location>
        <position position="33"/>
    </location>
    <ligand>
        <name>Mn(2+)</name>
        <dbReference type="ChEBI" id="CHEBI:29035"/>
        <label>1</label>
    </ligand>
</feature>
<evidence type="ECO:0000256" key="2">
    <source>
        <dbReference type="ARBA" id="ARBA00008989"/>
    </source>
</evidence>
<name>A0A1G2B4M3_9BACT</name>
<dbReference type="Pfam" id="PF03320">
    <property type="entry name" value="FBPase_glpX"/>
    <property type="match status" value="1"/>
</dbReference>
<dbReference type="PANTHER" id="PTHR30447:SF0">
    <property type="entry name" value="FRUCTOSE-1,6-BISPHOSPHATASE 1 CLASS 2-RELATED"/>
    <property type="match status" value="1"/>
</dbReference>
<comment type="similarity">
    <text evidence="2 7">Belongs to the FBPase class 2 family.</text>
</comment>
<dbReference type="PIRSF" id="PIRSF004532">
    <property type="entry name" value="GlpX"/>
    <property type="match status" value="1"/>
</dbReference>
<dbReference type="Proteomes" id="UP000179164">
    <property type="component" value="Unassembled WGS sequence"/>
</dbReference>
<dbReference type="Gene3D" id="3.30.540.10">
    <property type="entry name" value="Fructose-1,6-Bisphosphatase, subunit A, domain 1"/>
    <property type="match status" value="1"/>
</dbReference>
<evidence type="ECO:0000256" key="6">
    <source>
        <dbReference type="ARBA" id="ARBA00023277"/>
    </source>
</evidence>
<dbReference type="FunFam" id="3.40.190.90:FF:000001">
    <property type="entry name" value="Fructose-1,6-bisphosphatase"/>
    <property type="match status" value="1"/>
</dbReference>
<dbReference type="GO" id="GO:0046872">
    <property type="term" value="F:metal ion binding"/>
    <property type="evidence" value="ECO:0007669"/>
    <property type="project" value="UniProtKB-KW"/>
</dbReference>
<keyword evidence="4" id="KW-0378">Hydrolase</keyword>
<keyword evidence="6 7" id="KW-0119">Carbohydrate metabolism</keyword>
<sequence>MDRNIGLEFVRVTEAAAIAASEHIGSGDKKEADRAATEAMRREFNFVGISGTVVIGEGERDEAPMLYIGEKVGSGGLELDIAVDPLECTNSVADGGSNSLAVIAAGRTGKLLKAPDTYMWKLAVGPRAANAIDLTKPVADNLNNIAAALGKTIDRLVVVILRRDRHKELVEEVRATGARIHFIEDGDVAGAIATALPDSPVDVLYNIGAAPEGVLAAAALRCMGGAIQAKFVWKDEAQIQRAKSMGITDPDKIYTTDELAGGDVIFAATGITAGDLLQGVRAERQFTMTHSIIGRSKSGTVRLMETRHNFGKHNS</sequence>
<dbReference type="STRING" id="1798543.A2898_05805"/>
<evidence type="ECO:0000256" key="7">
    <source>
        <dbReference type="PIRNR" id="PIRNR004532"/>
    </source>
</evidence>
<dbReference type="Gene3D" id="3.40.190.90">
    <property type="match status" value="1"/>
</dbReference>
<dbReference type="AlphaFoldDB" id="A0A1G2B4M3"/>
<dbReference type="GO" id="GO:0030388">
    <property type="term" value="P:fructose 1,6-bisphosphate metabolic process"/>
    <property type="evidence" value="ECO:0007669"/>
    <property type="project" value="TreeGrafter"/>
</dbReference>
<gene>
    <name evidence="9" type="ORF">A2898_05805</name>
</gene>
<dbReference type="GO" id="GO:0042132">
    <property type="term" value="F:fructose 1,6-bisphosphate 1-phosphatase activity"/>
    <property type="evidence" value="ECO:0007669"/>
    <property type="project" value="UniProtKB-EC"/>
</dbReference>
<comment type="cofactor">
    <cofactor evidence="8">
        <name>Mn(2+)</name>
        <dbReference type="ChEBI" id="CHEBI:29035"/>
    </cofactor>
</comment>
<dbReference type="SUPFAM" id="SSF56655">
    <property type="entry name" value="Carbohydrate phosphatase"/>
    <property type="match status" value="1"/>
</dbReference>
<dbReference type="PANTHER" id="PTHR30447">
    <property type="entry name" value="FRUCTOSE-1,6-BISPHOSPHATASE CLASS 2"/>
    <property type="match status" value="1"/>
</dbReference>
<keyword evidence="3 8" id="KW-0479">Metal-binding</keyword>
<feature type="binding site" evidence="8">
    <location>
        <position position="87"/>
    </location>
    <ligand>
        <name>Mn(2+)</name>
        <dbReference type="ChEBI" id="CHEBI:29035"/>
        <label>2</label>
    </ligand>
</feature>
<dbReference type="GO" id="GO:0006071">
    <property type="term" value="P:glycerol metabolic process"/>
    <property type="evidence" value="ECO:0007669"/>
    <property type="project" value="InterPro"/>
</dbReference>
<evidence type="ECO:0000313" key="9">
    <source>
        <dbReference type="EMBL" id="OGY83666.1"/>
    </source>
</evidence>
<dbReference type="EMBL" id="MHKE01000013">
    <property type="protein sequence ID" value="OGY83666.1"/>
    <property type="molecule type" value="Genomic_DNA"/>
</dbReference>
<evidence type="ECO:0000313" key="10">
    <source>
        <dbReference type="Proteomes" id="UP000179164"/>
    </source>
</evidence>